<dbReference type="InterPro" id="IPR005025">
    <property type="entry name" value="FMN_Rdtase-like_dom"/>
</dbReference>
<accession>A0A4R5DTP6</accession>
<dbReference type="SUPFAM" id="SSF52218">
    <property type="entry name" value="Flavoproteins"/>
    <property type="match status" value="1"/>
</dbReference>
<dbReference type="EMBL" id="SMFL01000002">
    <property type="protein sequence ID" value="TDE17799.1"/>
    <property type="molecule type" value="Genomic_DNA"/>
</dbReference>
<protein>
    <submittedName>
        <fullName evidence="2">NAD(P)H-dependent oxidoreductase</fullName>
    </submittedName>
</protein>
<feature type="domain" description="NADPH-dependent FMN reductase-like" evidence="1">
    <location>
        <begin position="2"/>
        <end position="126"/>
    </location>
</feature>
<name>A0A4R5DTP6_9BACT</name>
<dbReference type="PANTHER" id="PTHR30543:SF21">
    <property type="entry name" value="NAD(P)H-DEPENDENT FMN REDUCTASE LOT6"/>
    <property type="match status" value="1"/>
</dbReference>
<proteinExistence type="predicted"/>
<dbReference type="PANTHER" id="PTHR30543">
    <property type="entry name" value="CHROMATE REDUCTASE"/>
    <property type="match status" value="1"/>
</dbReference>
<organism evidence="2 3">
    <name type="scientific">Dyadobacter psychrotolerans</name>
    <dbReference type="NCBI Taxonomy" id="2541721"/>
    <lineage>
        <taxon>Bacteria</taxon>
        <taxon>Pseudomonadati</taxon>
        <taxon>Bacteroidota</taxon>
        <taxon>Cytophagia</taxon>
        <taxon>Cytophagales</taxon>
        <taxon>Spirosomataceae</taxon>
        <taxon>Dyadobacter</taxon>
    </lineage>
</organism>
<evidence type="ECO:0000313" key="2">
    <source>
        <dbReference type="EMBL" id="TDE17799.1"/>
    </source>
</evidence>
<evidence type="ECO:0000313" key="3">
    <source>
        <dbReference type="Proteomes" id="UP000294850"/>
    </source>
</evidence>
<dbReference type="GO" id="GO:0010181">
    <property type="term" value="F:FMN binding"/>
    <property type="evidence" value="ECO:0007669"/>
    <property type="project" value="TreeGrafter"/>
</dbReference>
<gene>
    <name evidence="2" type="ORF">E0F88_07075</name>
</gene>
<dbReference type="InterPro" id="IPR050712">
    <property type="entry name" value="NAD(P)H-dep_reductase"/>
</dbReference>
<reference evidence="2 3" key="1">
    <citation type="submission" date="2019-03" db="EMBL/GenBank/DDBJ databases">
        <title>Dyadobacter AR-3-6 sp. nov., isolated from arctic soil.</title>
        <authorList>
            <person name="Chaudhary D.K."/>
        </authorList>
    </citation>
    <scope>NUCLEOTIDE SEQUENCE [LARGE SCALE GENOMIC DNA]</scope>
    <source>
        <strain evidence="2 3">AR-3-6</strain>
    </source>
</reference>
<dbReference type="AlphaFoldDB" id="A0A4R5DTP6"/>
<dbReference type="GO" id="GO:0016491">
    <property type="term" value="F:oxidoreductase activity"/>
    <property type="evidence" value="ECO:0007669"/>
    <property type="project" value="InterPro"/>
</dbReference>
<dbReference type="OrthoDB" id="9812295at2"/>
<dbReference type="GO" id="GO:0005829">
    <property type="term" value="C:cytosol"/>
    <property type="evidence" value="ECO:0007669"/>
    <property type="project" value="TreeGrafter"/>
</dbReference>
<dbReference type="Proteomes" id="UP000294850">
    <property type="component" value="Unassembled WGS sequence"/>
</dbReference>
<sequence>MGISGSLRDHSSNTHLLRIIGNLLPDNVSFNLFGELHLIPPFNPGDKENEVIVNLKNAISAAQGVIICTPEYAFGVPGVLKNALDWTVSSGEFNDKPLAAVSASPLNSGGDKALASLLLTMTALGARKNEICSLSVPNIKAKLSVEGHLTDASLLHPLQILVDNLLLTIDESV</sequence>
<dbReference type="Gene3D" id="3.40.50.360">
    <property type="match status" value="1"/>
</dbReference>
<dbReference type="InterPro" id="IPR029039">
    <property type="entry name" value="Flavoprotein-like_sf"/>
</dbReference>
<evidence type="ECO:0000259" key="1">
    <source>
        <dbReference type="Pfam" id="PF03358"/>
    </source>
</evidence>
<comment type="caution">
    <text evidence="2">The sequence shown here is derived from an EMBL/GenBank/DDBJ whole genome shotgun (WGS) entry which is preliminary data.</text>
</comment>
<keyword evidence="3" id="KW-1185">Reference proteome</keyword>
<dbReference type="Pfam" id="PF03358">
    <property type="entry name" value="FMN_red"/>
    <property type="match status" value="1"/>
</dbReference>